<protein>
    <submittedName>
        <fullName evidence="1">Uncharacterized protein</fullName>
    </submittedName>
</protein>
<dbReference type="Gramene" id="ONK56912">
    <property type="protein sequence ID" value="ONK56912"/>
    <property type="gene ID" value="A4U43_C10F14560"/>
</dbReference>
<name>A0A5P1E2Q0_ASPOF</name>
<organism evidence="1 2">
    <name type="scientific">Asparagus officinalis</name>
    <name type="common">Garden asparagus</name>
    <dbReference type="NCBI Taxonomy" id="4686"/>
    <lineage>
        <taxon>Eukaryota</taxon>
        <taxon>Viridiplantae</taxon>
        <taxon>Streptophyta</taxon>
        <taxon>Embryophyta</taxon>
        <taxon>Tracheophyta</taxon>
        <taxon>Spermatophyta</taxon>
        <taxon>Magnoliopsida</taxon>
        <taxon>Liliopsida</taxon>
        <taxon>Asparagales</taxon>
        <taxon>Asparagaceae</taxon>
        <taxon>Asparagoideae</taxon>
        <taxon>Asparagus</taxon>
    </lineage>
</organism>
<reference evidence="2" key="1">
    <citation type="journal article" date="2017" name="Nat. Commun.">
        <title>The asparagus genome sheds light on the origin and evolution of a young Y chromosome.</title>
        <authorList>
            <person name="Harkess A."/>
            <person name="Zhou J."/>
            <person name="Xu C."/>
            <person name="Bowers J.E."/>
            <person name="Van der Hulst R."/>
            <person name="Ayyampalayam S."/>
            <person name="Mercati F."/>
            <person name="Riccardi P."/>
            <person name="McKain M.R."/>
            <person name="Kakrana A."/>
            <person name="Tang H."/>
            <person name="Ray J."/>
            <person name="Groenendijk J."/>
            <person name="Arikit S."/>
            <person name="Mathioni S.M."/>
            <person name="Nakano M."/>
            <person name="Shan H."/>
            <person name="Telgmann-Rauber A."/>
            <person name="Kanno A."/>
            <person name="Yue Z."/>
            <person name="Chen H."/>
            <person name="Li W."/>
            <person name="Chen Y."/>
            <person name="Xu X."/>
            <person name="Zhang Y."/>
            <person name="Luo S."/>
            <person name="Chen H."/>
            <person name="Gao J."/>
            <person name="Mao Z."/>
            <person name="Pires J.C."/>
            <person name="Luo M."/>
            <person name="Kudrna D."/>
            <person name="Wing R.A."/>
            <person name="Meyers B.C."/>
            <person name="Yi K."/>
            <person name="Kong H."/>
            <person name="Lavrijsen P."/>
            <person name="Sunseri F."/>
            <person name="Falavigna A."/>
            <person name="Ye Y."/>
            <person name="Leebens-Mack J.H."/>
            <person name="Chen G."/>
        </authorList>
    </citation>
    <scope>NUCLEOTIDE SEQUENCE [LARGE SCALE GENOMIC DNA]</scope>
    <source>
        <strain evidence="2">cv. DH0086</strain>
    </source>
</reference>
<evidence type="ECO:0000313" key="2">
    <source>
        <dbReference type="Proteomes" id="UP000243459"/>
    </source>
</evidence>
<sequence length="66" mass="7017">MERWTRDDGVAAAGVTSPEGLAFPKAAFLFHYSHLPSIYPAHYLVSPDDSSSSSSLLCSALLCANS</sequence>
<proteinExistence type="predicted"/>
<accession>A0A5P1E2Q0</accession>
<dbReference type="AlphaFoldDB" id="A0A5P1E2Q0"/>
<keyword evidence="2" id="KW-1185">Reference proteome</keyword>
<gene>
    <name evidence="1" type="ORF">A4U43_C10F14560</name>
</gene>
<dbReference type="EMBL" id="CM007390">
    <property type="protein sequence ID" value="ONK56912.1"/>
    <property type="molecule type" value="Genomic_DNA"/>
</dbReference>
<evidence type="ECO:0000313" key="1">
    <source>
        <dbReference type="EMBL" id="ONK56912.1"/>
    </source>
</evidence>
<dbReference type="Proteomes" id="UP000243459">
    <property type="component" value="Chromosome 10"/>
</dbReference>